<keyword evidence="1" id="KW-0808">Transferase</keyword>
<name>A0A1F8E513_9BACT</name>
<evidence type="ECO:0000256" key="1">
    <source>
        <dbReference type="ARBA" id="ARBA00022679"/>
    </source>
</evidence>
<dbReference type="InterPro" id="IPR014729">
    <property type="entry name" value="Rossmann-like_a/b/a_fold"/>
</dbReference>
<dbReference type="NCBIfam" id="TIGR00125">
    <property type="entry name" value="cyt_tran_rel"/>
    <property type="match status" value="1"/>
</dbReference>
<evidence type="ECO:0000256" key="2">
    <source>
        <dbReference type="ARBA" id="ARBA00022695"/>
    </source>
</evidence>
<proteinExistence type="predicted"/>
<dbReference type="PANTHER" id="PTHR43793">
    <property type="entry name" value="FAD SYNTHASE"/>
    <property type="match status" value="1"/>
</dbReference>
<protein>
    <recommendedName>
        <fullName evidence="3">Cytidyltransferase-like domain-containing protein</fullName>
    </recommendedName>
</protein>
<evidence type="ECO:0000313" key="5">
    <source>
        <dbReference type="Proteomes" id="UP000179057"/>
    </source>
</evidence>
<dbReference type="AlphaFoldDB" id="A0A1F8E513"/>
<reference evidence="4 5" key="1">
    <citation type="journal article" date="2016" name="Nat. Commun.">
        <title>Thousands of microbial genomes shed light on interconnected biogeochemical processes in an aquifer system.</title>
        <authorList>
            <person name="Anantharaman K."/>
            <person name="Brown C.T."/>
            <person name="Hug L.A."/>
            <person name="Sharon I."/>
            <person name="Castelle C.J."/>
            <person name="Probst A.J."/>
            <person name="Thomas B.C."/>
            <person name="Singh A."/>
            <person name="Wilkins M.J."/>
            <person name="Karaoz U."/>
            <person name="Brodie E.L."/>
            <person name="Williams K.H."/>
            <person name="Hubbard S.S."/>
            <person name="Banfield J.F."/>
        </authorList>
    </citation>
    <scope>NUCLEOTIDE SEQUENCE [LARGE SCALE GENOMIC DNA]</scope>
</reference>
<dbReference type="PANTHER" id="PTHR43793:SF2">
    <property type="entry name" value="BIFUNCTIONAL PROTEIN HLDE"/>
    <property type="match status" value="1"/>
</dbReference>
<feature type="domain" description="Cytidyltransferase-like" evidence="3">
    <location>
        <begin position="34"/>
        <end position="138"/>
    </location>
</feature>
<accession>A0A1F8E513</accession>
<dbReference type="GO" id="GO:0016779">
    <property type="term" value="F:nucleotidyltransferase activity"/>
    <property type="evidence" value="ECO:0007669"/>
    <property type="project" value="UniProtKB-KW"/>
</dbReference>
<sequence length="181" mass="20373">MRLLDHRKKIVNDPDALAKIIAGLKAQGCKIVVTIGSWDMLHVGHVRYLMKAKEQGDVLIVGVDSDRAVKVYKDPSRPMVCEAERLEMLSYLECVDFVLLVDDVDEQGAWQYGLLELVHADVFVAVEGSYPDEQIADIETHCVKVTILPRQAETSTSNIIHKVMKEFLNPLITFLKERGLV</sequence>
<dbReference type="SUPFAM" id="SSF52374">
    <property type="entry name" value="Nucleotidylyl transferase"/>
    <property type="match status" value="1"/>
</dbReference>
<keyword evidence="2" id="KW-0548">Nucleotidyltransferase</keyword>
<evidence type="ECO:0000313" key="4">
    <source>
        <dbReference type="EMBL" id="OGM95258.1"/>
    </source>
</evidence>
<dbReference type="InterPro" id="IPR004821">
    <property type="entry name" value="Cyt_trans-like"/>
</dbReference>
<gene>
    <name evidence="4" type="ORF">A2610_03495</name>
</gene>
<dbReference type="Proteomes" id="UP000179057">
    <property type="component" value="Unassembled WGS sequence"/>
</dbReference>
<dbReference type="Pfam" id="PF01467">
    <property type="entry name" value="CTP_transf_like"/>
    <property type="match status" value="1"/>
</dbReference>
<organism evidence="4 5">
    <name type="scientific">Candidatus Wolfebacteria bacterium RIFOXYD1_FULL_48_65</name>
    <dbReference type="NCBI Taxonomy" id="1802561"/>
    <lineage>
        <taxon>Bacteria</taxon>
        <taxon>Candidatus Wolfeibacteriota</taxon>
    </lineage>
</organism>
<evidence type="ECO:0000259" key="3">
    <source>
        <dbReference type="Pfam" id="PF01467"/>
    </source>
</evidence>
<dbReference type="EMBL" id="MGIV01000009">
    <property type="protein sequence ID" value="OGM95258.1"/>
    <property type="molecule type" value="Genomic_DNA"/>
</dbReference>
<comment type="caution">
    <text evidence="4">The sequence shown here is derived from an EMBL/GenBank/DDBJ whole genome shotgun (WGS) entry which is preliminary data.</text>
</comment>
<dbReference type="InterPro" id="IPR050385">
    <property type="entry name" value="Archaeal_FAD_synthase"/>
</dbReference>
<dbReference type="Gene3D" id="3.40.50.620">
    <property type="entry name" value="HUPs"/>
    <property type="match status" value="1"/>
</dbReference>